<reference evidence="1 2" key="1">
    <citation type="submission" date="2018-10" db="EMBL/GenBank/DDBJ databases">
        <title>Phylogenomics of Brevibacillus.</title>
        <authorList>
            <person name="Dunlap C."/>
        </authorList>
    </citation>
    <scope>NUCLEOTIDE SEQUENCE [LARGE SCALE GENOMIC DNA]</scope>
    <source>
        <strain evidence="1 2">DSM 100115</strain>
    </source>
</reference>
<comment type="caution">
    <text evidence="1">The sequence shown here is derived from an EMBL/GenBank/DDBJ whole genome shotgun (WGS) entry which is preliminary data.</text>
</comment>
<dbReference type="RefSeq" id="WP_122906343.1">
    <property type="nucleotide sequence ID" value="NZ_CP154342.1"/>
</dbReference>
<keyword evidence="2" id="KW-1185">Reference proteome</keyword>
<sequence>MELHIRTDASAALTLKKEIIFHGISRFYVRPFEEDQVEFVFLALSEHQKKLLSFTLRKYSYALTYLS</sequence>
<evidence type="ECO:0000313" key="2">
    <source>
        <dbReference type="Proteomes" id="UP000268829"/>
    </source>
</evidence>
<dbReference type="Proteomes" id="UP000268829">
    <property type="component" value="Unassembled WGS sequence"/>
</dbReference>
<protein>
    <submittedName>
        <fullName evidence="1">Uncharacterized protein</fullName>
    </submittedName>
</protein>
<dbReference type="AlphaFoldDB" id="A0A3M8AQI5"/>
<dbReference type="OrthoDB" id="2472243at2"/>
<dbReference type="EMBL" id="RHHS01000048">
    <property type="protein sequence ID" value="RNB53464.1"/>
    <property type="molecule type" value="Genomic_DNA"/>
</dbReference>
<accession>A0A3M8AQI5</accession>
<proteinExistence type="predicted"/>
<gene>
    <name evidence="1" type="ORF">EDM57_19400</name>
</gene>
<evidence type="ECO:0000313" key="1">
    <source>
        <dbReference type="EMBL" id="RNB53464.1"/>
    </source>
</evidence>
<name>A0A3M8AQI5_9BACL</name>
<organism evidence="1 2">
    <name type="scientific">Brevibacillus gelatini</name>
    <dbReference type="NCBI Taxonomy" id="1655277"/>
    <lineage>
        <taxon>Bacteria</taxon>
        <taxon>Bacillati</taxon>
        <taxon>Bacillota</taxon>
        <taxon>Bacilli</taxon>
        <taxon>Bacillales</taxon>
        <taxon>Paenibacillaceae</taxon>
        <taxon>Brevibacillus</taxon>
    </lineage>
</organism>